<protein>
    <submittedName>
        <fullName evidence="1">Uncharacterized protein</fullName>
    </submittedName>
</protein>
<dbReference type="EnsemblPlants" id="MELO3C028980.2.1">
    <property type="protein sequence ID" value="MELO3C028980.2.1"/>
    <property type="gene ID" value="MELO3C028980.2"/>
</dbReference>
<accession>A0A9I9E5C2</accession>
<evidence type="ECO:0000313" key="1">
    <source>
        <dbReference type="EnsemblPlants" id="MELO3C028980.2.1"/>
    </source>
</evidence>
<dbReference type="Gramene" id="MELO3C028980.2.1">
    <property type="protein sequence ID" value="MELO3C028980.2.1"/>
    <property type="gene ID" value="MELO3C028980.2"/>
</dbReference>
<name>A0A9I9E5C2_CUCME</name>
<proteinExistence type="predicted"/>
<sequence>MVRGANSGLFQSHPAIGMRENNSSRAHGFSLSLFEFQLQAECFALGSYRYEIRVNSSVETYNLNYFSRFKNWIVMF</sequence>
<reference evidence="1" key="1">
    <citation type="submission" date="2023-03" db="UniProtKB">
        <authorList>
            <consortium name="EnsemblPlants"/>
        </authorList>
    </citation>
    <scope>IDENTIFICATION</scope>
</reference>
<organism evidence="1">
    <name type="scientific">Cucumis melo</name>
    <name type="common">Muskmelon</name>
    <dbReference type="NCBI Taxonomy" id="3656"/>
    <lineage>
        <taxon>Eukaryota</taxon>
        <taxon>Viridiplantae</taxon>
        <taxon>Streptophyta</taxon>
        <taxon>Embryophyta</taxon>
        <taxon>Tracheophyta</taxon>
        <taxon>Spermatophyta</taxon>
        <taxon>Magnoliopsida</taxon>
        <taxon>eudicotyledons</taxon>
        <taxon>Gunneridae</taxon>
        <taxon>Pentapetalae</taxon>
        <taxon>rosids</taxon>
        <taxon>fabids</taxon>
        <taxon>Cucurbitales</taxon>
        <taxon>Cucurbitaceae</taxon>
        <taxon>Benincaseae</taxon>
        <taxon>Cucumis</taxon>
    </lineage>
</organism>
<dbReference type="AlphaFoldDB" id="A0A9I9E5C2"/>